<proteinExistence type="predicted"/>
<dbReference type="CDD" id="cd06260">
    <property type="entry name" value="DUF820-like"/>
    <property type="match status" value="1"/>
</dbReference>
<dbReference type="InterPro" id="IPR008538">
    <property type="entry name" value="Uma2"/>
</dbReference>
<dbReference type="PANTHER" id="PTHR34107:SF4">
    <property type="entry name" value="SLL1222 PROTEIN"/>
    <property type="match status" value="1"/>
</dbReference>
<dbReference type="AlphaFoldDB" id="A0A833WVD6"/>
<dbReference type="GO" id="GO:0006281">
    <property type="term" value="P:DNA repair"/>
    <property type="evidence" value="ECO:0007669"/>
    <property type="project" value="UniProtKB-ARBA"/>
</dbReference>
<organism evidence="2 4">
    <name type="scientific">Phytophthora infestans</name>
    <name type="common">Potato late blight agent</name>
    <name type="synonym">Botrytis infestans</name>
    <dbReference type="NCBI Taxonomy" id="4787"/>
    <lineage>
        <taxon>Eukaryota</taxon>
        <taxon>Sar</taxon>
        <taxon>Stramenopiles</taxon>
        <taxon>Oomycota</taxon>
        <taxon>Peronosporomycetes</taxon>
        <taxon>Peronosporales</taxon>
        <taxon>Peronosporaceae</taxon>
        <taxon>Phytophthora</taxon>
    </lineage>
</organism>
<dbReference type="Proteomes" id="UP000602510">
    <property type="component" value="Unassembled WGS sequence"/>
</dbReference>
<dbReference type="InterPro" id="IPR011335">
    <property type="entry name" value="Restrct_endonuc-II-like"/>
</dbReference>
<dbReference type="Gene3D" id="3.90.1570.10">
    <property type="entry name" value="tt1808, chain A"/>
    <property type="match status" value="1"/>
</dbReference>
<dbReference type="Pfam" id="PF05685">
    <property type="entry name" value="Uma2"/>
    <property type="match status" value="1"/>
</dbReference>
<evidence type="ECO:0000259" key="1">
    <source>
        <dbReference type="Pfam" id="PF05685"/>
    </source>
</evidence>
<feature type="domain" description="Putative restriction endonuclease" evidence="1">
    <location>
        <begin position="50"/>
        <end position="185"/>
    </location>
</feature>
<dbReference type="GO" id="GO:0004519">
    <property type="term" value="F:endonuclease activity"/>
    <property type="evidence" value="ECO:0007669"/>
    <property type="project" value="UniProtKB-KW"/>
</dbReference>
<keyword evidence="4" id="KW-1185">Reference proteome</keyword>
<dbReference type="EMBL" id="JAACNO010002201">
    <property type="protein sequence ID" value="KAF4135151.1"/>
    <property type="molecule type" value="Genomic_DNA"/>
</dbReference>
<keyword evidence="2" id="KW-0540">Nuclease</keyword>
<dbReference type="PANTHER" id="PTHR34107">
    <property type="entry name" value="SLL0198 PROTEIN-RELATED"/>
    <property type="match status" value="1"/>
</dbReference>
<reference evidence="2" key="1">
    <citation type="submission" date="2020-04" db="EMBL/GenBank/DDBJ databases">
        <title>Hybrid Assembly of Korean Phytophthora infestans isolates.</title>
        <authorList>
            <person name="Prokchorchik M."/>
            <person name="Lee Y."/>
            <person name="Seo J."/>
            <person name="Cho J.-H."/>
            <person name="Park Y.-E."/>
            <person name="Jang D.-C."/>
            <person name="Im J.-S."/>
            <person name="Choi J.-G."/>
            <person name="Park H.-J."/>
            <person name="Lee G.-B."/>
            <person name="Lee Y.-G."/>
            <person name="Hong S.-Y."/>
            <person name="Cho K."/>
            <person name="Sohn K.H."/>
        </authorList>
    </citation>
    <scope>NUCLEOTIDE SEQUENCE</scope>
    <source>
        <strain evidence="2">KR_1_A1</strain>
        <strain evidence="3">KR_2_A2</strain>
    </source>
</reference>
<evidence type="ECO:0000313" key="3">
    <source>
        <dbReference type="EMBL" id="KAF4135151.1"/>
    </source>
</evidence>
<dbReference type="Proteomes" id="UP000704712">
    <property type="component" value="Unassembled WGS sequence"/>
</dbReference>
<gene>
    <name evidence="2" type="ORF">GN244_ATG08966</name>
    <name evidence="3" type="ORF">GN958_ATG15645</name>
</gene>
<protein>
    <submittedName>
        <fullName evidence="2">Putative restriction endonuclease</fullName>
    </submittedName>
</protein>
<keyword evidence="2" id="KW-0255">Endonuclease</keyword>
<dbReference type="InterPro" id="IPR012296">
    <property type="entry name" value="Nuclease_put_TT1808"/>
</dbReference>
<accession>A0A833WVD6</accession>
<dbReference type="SUPFAM" id="SSF52980">
    <property type="entry name" value="Restriction endonuclease-like"/>
    <property type="match status" value="1"/>
</dbReference>
<dbReference type="EMBL" id="WSZM01000184">
    <property type="protein sequence ID" value="KAF4038976.1"/>
    <property type="molecule type" value="Genomic_DNA"/>
</dbReference>
<evidence type="ECO:0000313" key="2">
    <source>
        <dbReference type="EMBL" id="KAF4038976.1"/>
    </source>
</evidence>
<evidence type="ECO:0000313" key="4">
    <source>
        <dbReference type="Proteomes" id="UP000602510"/>
    </source>
</evidence>
<keyword evidence="2" id="KW-0378">Hydrolase</keyword>
<sequence length="217" mass="24592">MVKAIVLPNGTQVPASPGKYSIVTPPDLTKVVDRRFLLEYDFPFLLVQDMSTTAASNSEQNEAVRQAENWRVQHPRIKAIVGGCRLGYQFNKPPSRRARGCRRQLIPDVSYIDESTWLCLTPEEKDKGYLPCVPAVVIELMSATDKIENLQAKVTKFINAGTREGVIVDTRRDRVWIYKRNQQPYYDSLAPIMFDSWPGFTLNCIAIRDARTQAGLT</sequence>
<comment type="caution">
    <text evidence="2">The sequence shown here is derived from an EMBL/GenBank/DDBJ whole genome shotgun (WGS) entry which is preliminary data.</text>
</comment>
<name>A0A833WVD6_PHYIN</name>